<keyword evidence="4 9" id="KW-0812">Transmembrane</keyword>
<feature type="transmembrane region" description="Helical" evidence="9">
    <location>
        <begin position="471"/>
        <end position="489"/>
    </location>
</feature>
<dbReference type="EMBL" id="JBBWWQ010000002">
    <property type="protein sequence ID" value="KAK8953786.1"/>
    <property type="molecule type" value="Genomic_DNA"/>
</dbReference>
<dbReference type="PROSITE" id="PS50893">
    <property type="entry name" value="ABC_TRANSPORTER_2"/>
    <property type="match status" value="1"/>
</dbReference>
<accession>A0AAP0GDL2</accession>
<dbReference type="InterPro" id="IPR017871">
    <property type="entry name" value="ABC_transporter-like_CS"/>
</dbReference>
<feature type="transmembrane region" description="Helical" evidence="9">
    <location>
        <begin position="357"/>
        <end position="379"/>
    </location>
</feature>
<feature type="transmembrane region" description="Helical" evidence="9">
    <location>
        <begin position="31"/>
        <end position="49"/>
    </location>
</feature>
<evidence type="ECO:0000259" key="10">
    <source>
        <dbReference type="PROSITE" id="PS50893"/>
    </source>
</evidence>
<protein>
    <submittedName>
        <fullName evidence="11">ABC transporter A family member 7</fullName>
    </submittedName>
</protein>
<dbReference type="SMART" id="SM00382">
    <property type="entry name" value="AAA"/>
    <property type="match status" value="1"/>
</dbReference>
<dbReference type="InterPro" id="IPR027417">
    <property type="entry name" value="P-loop_NTPase"/>
</dbReference>
<comment type="subcellular location">
    <subcellularLocation>
        <location evidence="1">Membrane</location>
        <topology evidence="1">Multi-pass membrane protein</topology>
    </subcellularLocation>
</comment>
<keyword evidence="8 9" id="KW-0472">Membrane</keyword>
<evidence type="ECO:0000256" key="9">
    <source>
        <dbReference type="SAM" id="Phobius"/>
    </source>
</evidence>
<organism evidence="11 12">
    <name type="scientific">Platanthera zijinensis</name>
    <dbReference type="NCBI Taxonomy" id="2320716"/>
    <lineage>
        <taxon>Eukaryota</taxon>
        <taxon>Viridiplantae</taxon>
        <taxon>Streptophyta</taxon>
        <taxon>Embryophyta</taxon>
        <taxon>Tracheophyta</taxon>
        <taxon>Spermatophyta</taxon>
        <taxon>Magnoliopsida</taxon>
        <taxon>Liliopsida</taxon>
        <taxon>Asparagales</taxon>
        <taxon>Orchidaceae</taxon>
        <taxon>Orchidoideae</taxon>
        <taxon>Orchideae</taxon>
        <taxon>Orchidinae</taxon>
        <taxon>Platanthera</taxon>
    </lineage>
</organism>
<evidence type="ECO:0000256" key="1">
    <source>
        <dbReference type="ARBA" id="ARBA00004141"/>
    </source>
</evidence>
<dbReference type="GO" id="GO:0016887">
    <property type="term" value="F:ATP hydrolysis activity"/>
    <property type="evidence" value="ECO:0007669"/>
    <property type="project" value="InterPro"/>
</dbReference>
<feature type="transmembrane region" description="Helical" evidence="9">
    <location>
        <begin position="439"/>
        <end position="459"/>
    </location>
</feature>
<dbReference type="Pfam" id="PF12698">
    <property type="entry name" value="ABC2_membrane_3"/>
    <property type="match status" value="1"/>
</dbReference>
<evidence type="ECO:0000256" key="8">
    <source>
        <dbReference type="ARBA" id="ARBA00023136"/>
    </source>
</evidence>
<dbReference type="SUPFAM" id="SSF52540">
    <property type="entry name" value="P-loop containing nucleoside triphosphate hydrolases"/>
    <property type="match status" value="1"/>
</dbReference>
<keyword evidence="12" id="KW-1185">Reference proteome</keyword>
<dbReference type="Pfam" id="PF24526">
    <property type="entry name" value="ABCA12_C"/>
    <property type="match status" value="1"/>
</dbReference>
<dbReference type="CDD" id="cd03263">
    <property type="entry name" value="ABC_subfamily_A"/>
    <property type="match status" value="1"/>
</dbReference>
<evidence type="ECO:0000256" key="3">
    <source>
        <dbReference type="ARBA" id="ARBA00022448"/>
    </source>
</evidence>
<dbReference type="PROSITE" id="PS00211">
    <property type="entry name" value="ABC_TRANSPORTER_1"/>
    <property type="match status" value="1"/>
</dbReference>
<evidence type="ECO:0000256" key="6">
    <source>
        <dbReference type="ARBA" id="ARBA00022840"/>
    </source>
</evidence>
<sequence>MENDESPKPTTFWTQTNALMRKNITLQRRNMRANLGLIIIPLLLCLMIFSMQKIVDIIMPETEMHCDCAGCIDDGSKESCERRCSSALDLILGKSINCPEEHPPKLPALFQLPMPPFRAARNSSSSTSSIYNSGLPDDSCRKNRSCTVTILITGQNRSQAESMGKNLFGSKSLRNPSDFVDPLSLASEFILGTTEFLPSTLYFDPAYMMGAEPLYIVHPLCNSHITFPISIKMAGLSLSQDVMCVDGLVLWRENSSVINNELYMGYEKGNPNNRIDEILAAYDFSNTNINKFNVTVWHNETYKGMGPLLRIFRSSNAASNAYLQFLKGANVKLLLEFVKEMPKGATKPSIMDVSTSIGPLFFTWVIELLFPVMLTYLVYEKQKNMRIFMKMHGLGDLPYWIITYAYFLLLSASYMLCFSLIGFLIGITSFTLNSYCFQLVFYFVSINLQIALAIVFSALFSEVKTATVVGYIYVFISGLLGSSLFEHLLEDASYPRKLIEAIELFPGFSLYRGLYELAQYPYHAESLGGTRMSWMESISDNQGMRTVLIIMVVEWAAFMLIAYYLDHVVSSGRGVRKHPLWFLPQLHGKQYCKKQRQGYHVLINMDKPDVVQEGEIVHKLIQEPYRIQAVLCDNLKKVYPGSDGNPEKHAVRGLSLAISQRECFGILGPNGAGKTTFINMVTGLTKPTSGTILIQGLDICKDMDKVHTLMGICPQHDLTWDTLTGREHLLFYGRLKNLKGDLLMQAVEDSLQAVNLLEKGVADKPAGQYSGGMRRRLSVAISIIGNPKVVYMDEPSTGLDPGSRKKVWNVIQHTKKSSAVILTTHSMEEAEALCDRVGIFVGGYLQCIGSPAELKARYGGYYELTVATPSNQEEDVEKIVQNLSPAATKVYNLSGTQKFHIPKQGLRLADIFREVVAAKRRLNIQAWGLSDATLEDALNAFRQSTLNDFTVQHSTPSSHARVEARHARVDVDTQHFFNSQRCRHQNCQLSKSRPVTPVSEACHARDRHVSLPDLPEFRQLAAEAKSNTALTDTPPVTPISGVKILKNFALNAFRQSTLNDFTVQHSKPSSHARVEARHTRVDVGTQRFFNSQRCRHLNCQLSKSRPRHARV</sequence>
<dbReference type="Pfam" id="PF00005">
    <property type="entry name" value="ABC_tran"/>
    <property type="match status" value="1"/>
</dbReference>
<evidence type="ECO:0000313" key="12">
    <source>
        <dbReference type="Proteomes" id="UP001418222"/>
    </source>
</evidence>
<keyword evidence="6" id="KW-0067">ATP-binding</keyword>
<dbReference type="Gene3D" id="3.40.50.300">
    <property type="entry name" value="P-loop containing nucleotide triphosphate hydrolases"/>
    <property type="match status" value="1"/>
</dbReference>
<keyword evidence="7 9" id="KW-1133">Transmembrane helix</keyword>
<proteinExistence type="inferred from homology"/>
<gene>
    <name evidence="11" type="primary">ABCA7</name>
    <name evidence="11" type="ORF">KSP39_PZI002062</name>
</gene>
<dbReference type="PANTHER" id="PTHR19229">
    <property type="entry name" value="ATP-BINDING CASSETTE TRANSPORTER SUBFAMILY A ABCA"/>
    <property type="match status" value="1"/>
</dbReference>
<evidence type="ECO:0000256" key="7">
    <source>
        <dbReference type="ARBA" id="ARBA00022989"/>
    </source>
</evidence>
<dbReference type="Proteomes" id="UP001418222">
    <property type="component" value="Unassembled WGS sequence"/>
</dbReference>
<evidence type="ECO:0000256" key="4">
    <source>
        <dbReference type="ARBA" id="ARBA00022692"/>
    </source>
</evidence>
<feature type="transmembrane region" description="Helical" evidence="9">
    <location>
        <begin position="399"/>
        <end position="427"/>
    </location>
</feature>
<keyword evidence="5" id="KW-0547">Nucleotide-binding</keyword>
<evidence type="ECO:0000256" key="5">
    <source>
        <dbReference type="ARBA" id="ARBA00022741"/>
    </source>
</evidence>
<evidence type="ECO:0000256" key="2">
    <source>
        <dbReference type="ARBA" id="ARBA00008526"/>
    </source>
</evidence>
<reference evidence="11 12" key="1">
    <citation type="journal article" date="2022" name="Nat. Plants">
        <title>Genomes of leafy and leafless Platanthera orchids illuminate the evolution of mycoheterotrophy.</title>
        <authorList>
            <person name="Li M.H."/>
            <person name="Liu K.W."/>
            <person name="Li Z."/>
            <person name="Lu H.C."/>
            <person name="Ye Q.L."/>
            <person name="Zhang D."/>
            <person name="Wang J.Y."/>
            <person name="Li Y.F."/>
            <person name="Zhong Z.M."/>
            <person name="Liu X."/>
            <person name="Yu X."/>
            <person name="Liu D.K."/>
            <person name="Tu X.D."/>
            <person name="Liu B."/>
            <person name="Hao Y."/>
            <person name="Liao X.Y."/>
            <person name="Jiang Y.T."/>
            <person name="Sun W.H."/>
            <person name="Chen J."/>
            <person name="Chen Y.Q."/>
            <person name="Ai Y."/>
            <person name="Zhai J.W."/>
            <person name="Wu S.S."/>
            <person name="Zhou Z."/>
            <person name="Hsiao Y.Y."/>
            <person name="Wu W.L."/>
            <person name="Chen Y.Y."/>
            <person name="Lin Y.F."/>
            <person name="Hsu J.L."/>
            <person name="Li C.Y."/>
            <person name="Wang Z.W."/>
            <person name="Zhao X."/>
            <person name="Zhong W.Y."/>
            <person name="Ma X.K."/>
            <person name="Ma L."/>
            <person name="Huang J."/>
            <person name="Chen G.Z."/>
            <person name="Huang M.Z."/>
            <person name="Huang L."/>
            <person name="Peng D.H."/>
            <person name="Luo Y.B."/>
            <person name="Zou S.Q."/>
            <person name="Chen S.P."/>
            <person name="Lan S."/>
            <person name="Tsai W.C."/>
            <person name="Van de Peer Y."/>
            <person name="Liu Z.J."/>
        </authorList>
    </citation>
    <scope>NUCLEOTIDE SEQUENCE [LARGE SCALE GENOMIC DNA]</scope>
    <source>
        <strain evidence="11">Lor287</strain>
    </source>
</reference>
<feature type="domain" description="ABC transporter" evidence="10">
    <location>
        <begin position="630"/>
        <end position="867"/>
    </location>
</feature>
<dbReference type="GO" id="GO:0005319">
    <property type="term" value="F:lipid transporter activity"/>
    <property type="evidence" value="ECO:0007669"/>
    <property type="project" value="TreeGrafter"/>
</dbReference>
<evidence type="ECO:0000313" key="11">
    <source>
        <dbReference type="EMBL" id="KAK8953786.1"/>
    </source>
</evidence>
<keyword evidence="3" id="KW-0813">Transport</keyword>
<dbReference type="AlphaFoldDB" id="A0AAP0GDL2"/>
<dbReference type="InterPro" id="IPR003439">
    <property type="entry name" value="ABC_transporter-like_ATP-bd"/>
</dbReference>
<dbReference type="GO" id="GO:0016020">
    <property type="term" value="C:membrane"/>
    <property type="evidence" value="ECO:0007669"/>
    <property type="project" value="UniProtKB-SubCell"/>
</dbReference>
<comment type="similarity">
    <text evidence="2">Belongs to the ABC transporter superfamily. ABCA family. CPR flippase (TC 3.A.1.211) subfamily.</text>
</comment>
<dbReference type="InterPro" id="IPR003593">
    <property type="entry name" value="AAA+_ATPase"/>
</dbReference>
<dbReference type="GO" id="GO:0005524">
    <property type="term" value="F:ATP binding"/>
    <property type="evidence" value="ECO:0007669"/>
    <property type="project" value="UniProtKB-KW"/>
</dbReference>
<comment type="caution">
    <text evidence="11">The sequence shown here is derived from an EMBL/GenBank/DDBJ whole genome shotgun (WGS) entry which is preliminary data.</text>
</comment>
<dbReference type="InterPro" id="IPR013525">
    <property type="entry name" value="ABC2_TM"/>
</dbReference>
<name>A0AAP0GDL2_9ASPA</name>
<dbReference type="GO" id="GO:0140359">
    <property type="term" value="F:ABC-type transporter activity"/>
    <property type="evidence" value="ECO:0007669"/>
    <property type="project" value="InterPro"/>
</dbReference>
<dbReference type="FunFam" id="3.40.50.300:FF:000665">
    <property type="entry name" value="ABC transporter A family member 2"/>
    <property type="match status" value="1"/>
</dbReference>
<dbReference type="PANTHER" id="PTHR19229:SF154">
    <property type="entry name" value="ABC TRANSPORTER A FAMILY MEMBER 3-RELATED"/>
    <property type="match status" value="1"/>
</dbReference>
<dbReference type="InterPro" id="IPR026082">
    <property type="entry name" value="ABCA"/>
</dbReference>